<dbReference type="Pfam" id="PF00172">
    <property type="entry name" value="Zn_clus"/>
    <property type="match status" value="1"/>
</dbReference>
<dbReference type="SMART" id="SM00066">
    <property type="entry name" value="GAL4"/>
    <property type="match status" value="1"/>
</dbReference>
<proteinExistence type="predicted"/>
<dbReference type="STRING" id="2594813.A0A395N6M9"/>
<comment type="caution">
    <text evidence="7">The sequence shown here is derived from an EMBL/GenBank/DDBJ whole genome shotgun (WGS) entry which is preliminary data.</text>
</comment>
<name>A0A395N6M9_9HYPO</name>
<feature type="region of interest" description="Disordered" evidence="5">
    <location>
        <begin position="86"/>
        <end position="138"/>
    </location>
</feature>
<dbReference type="GO" id="GO:0008270">
    <property type="term" value="F:zinc ion binding"/>
    <property type="evidence" value="ECO:0007669"/>
    <property type="project" value="InterPro"/>
</dbReference>
<feature type="compositionally biased region" description="Basic and acidic residues" evidence="5">
    <location>
        <begin position="7"/>
        <end position="16"/>
    </location>
</feature>
<dbReference type="Pfam" id="PF04082">
    <property type="entry name" value="Fungal_trans"/>
    <property type="match status" value="1"/>
</dbReference>
<evidence type="ECO:0000256" key="5">
    <source>
        <dbReference type="SAM" id="MobiDB-lite"/>
    </source>
</evidence>
<sequence>MPNVTDPNRKLLKVEELVQSPPDNERTPSIGPEIVTTEENSADTSPPDKQNEGPQSSLVKDNSGHEHYIGPSGTLNFWNQLRNLVDSNDSHPTPGRAGTTKFTQDNTSRLLEADGQDDEDQPQRTALSPQDGLSPGSMTSAIARDFTRLPTADMDEILGQFPTNEVLEQLIQSYFKNVHDDFPLFHRATFEEEYELFIVQARRQPRVPNSRPLQLPDWGWIGCLHMIVVFGSIADRSIPNIDHSGLRRRSVTVARALLPQFISKCSLTNVRVLLLLSLFLHNNNERNAAWNIAGTATRISFALGLHRSDMSSSFRPVEREVRKWVFCTLYAFEQFLASSLGRPSGLHELDVEVVPPREDFVEGGIGTDARLVSWSVKLQAILARTRLLHGMNRSPGPKLDEVLDALDGWKKDIGKAPGLDVPWIKLEGRALPSLDEEGAVDMEELKVSLAWKTRAQLRAVLLLHIQFHYIAIVATRPLLLRDVAETRKADLEATKPPVPTHAAQCVKHACQLSYLMILLDHFDVLNGLSGLDIFYAYCSAMILILRLLRLRPGELVEGVRPDEVALQSKIRRLVATLRTVINRTDKCGSMKRLAHVVDTFSECANSPADPPATSNLPPQSINMPYPVQQMQPQQAPGIGSMDGLLNFLPFPGFGTIDGSMAQFIPGNEMEMAGWTDMDLTEVAAHIASYPLSPPFDYLHTRKRKRTKMDDQKDTAANKTEDGKAKTRQRRAHTRSRGGCSECRSRRIRCGEQRPKCENCVKGKRACEYPPVKIPLRERRALERAAGEALPWQDATPWECAPSKSAKRPELPSAQALVKQMLISGSTANFKSVVAIDMPLRSQELFHYFYETGPTLGVSPKDHTKDCLAYIITDPEALRSAVLMAGTHFAFNVGSLQDFELTFLHHKIETMRLVRDWVSRQDPKLVAGITKQIVTLAYTETCRGDIMLAETHLSGLYALLKSLGALPSGEQKTLDQELDDRYFLLTSTFIEGMKSVFGAVARTEGLRNDTVTRDSTDVLSQLHKYYTNKGKTGHNLKLKAIRLFPAFFNPPHSGAQLLDIDYRPIIRCLRDNTENLGGDPHNDPLRERQNQFWLQGPSSKLYDSVIMAHLNSIYYGGDNDGSEASTPETSKYLVSWCALTIAAQLYMQEVAVVWGPLKLEIILYSLRILQRDITIAMRNSELVEFIYWQSFIGLVSVHAYEKHGELDSEPSFKAFFQRIIREQSKALRLYTWEDARWVLATVLWPRSDSKDWLMREIWDMAMSDGVGS</sequence>
<dbReference type="GO" id="GO:0006351">
    <property type="term" value="P:DNA-templated transcription"/>
    <property type="evidence" value="ECO:0007669"/>
    <property type="project" value="InterPro"/>
</dbReference>
<keyword evidence="4" id="KW-0539">Nucleus</keyword>
<dbReference type="CDD" id="cd00067">
    <property type="entry name" value="GAL4"/>
    <property type="match status" value="1"/>
</dbReference>
<keyword evidence="3" id="KW-0804">Transcription</keyword>
<dbReference type="InterPro" id="IPR001138">
    <property type="entry name" value="Zn2Cys6_DnaBD"/>
</dbReference>
<dbReference type="PANTHER" id="PTHR47424:SF6">
    <property type="entry name" value="PROLINE UTILIZATION TRANS-ACTIVATOR"/>
    <property type="match status" value="1"/>
</dbReference>
<evidence type="ECO:0000256" key="2">
    <source>
        <dbReference type="ARBA" id="ARBA00023015"/>
    </source>
</evidence>
<feature type="region of interest" description="Disordered" evidence="5">
    <location>
        <begin position="702"/>
        <end position="737"/>
    </location>
</feature>
<dbReference type="Proteomes" id="UP000265631">
    <property type="component" value="Unassembled WGS sequence"/>
</dbReference>
<feature type="compositionally biased region" description="Basic and acidic residues" evidence="5">
    <location>
        <begin position="707"/>
        <end position="724"/>
    </location>
</feature>
<dbReference type="GO" id="GO:0005634">
    <property type="term" value="C:nucleus"/>
    <property type="evidence" value="ECO:0007669"/>
    <property type="project" value="TreeGrafter"/>
</dbReference>
<dbReference type="CDD" id="cd12148">
    <property type="entry name" value="fungal_TF_MHR"/>
    <property type="match status" value="1"/>
</dbReference>
<feature type="compositionally biased region" description="Basic residues" evidence="5">
    <location>
        <begin position="725"/>
        <end position="735"/>
    </location>
</feature>
<organism evidence="7 8">
    <name type="scientific">Fusarium flagelliforme</name>
    <dbReference type="NCBI Taxonomy" id="2675880"/>
    <lineage>
        <taxon>Eukaryota</taxon>
        <taxon>Fungi</taxon>
        <taxon>Dikarya</taxon>
        <taxon>Ascomycota</taxon>
        <taxon>Pezizomycotina</taxon>
        <taxon>Sordariomycetes</taxon>
        <taxon>Hypocreomycetidae</taxon>
        <taxon>Hypocreales</taxon>
        <taxon>Nectriaceae</taxon>
        <taxon>Fusarium</taxon>
        <taxon>Fusarium incarnatum-equiseti species complex</taxon>
    </lineage>
</organism>
<keyword evidence="1" id="KW-0479">Metal-binding</keyword>
<feature type="region of interest" description="Disordered" evidence="5">
    <location>
        <begin position="1"/>
        <end position="71"/>
    </location>
</feature>
<evidence type="ECO:0000256" key="1">
    <source>
        <dbReference type="ARBA" id="ARBA00022723"/>
    </source>
</evidence>
<accession>A0A395N6M9</accession>
<dbReference type="SMART" id="SM00906">
    <property type="entry name" value="Fungal_trans"/>
    <property type="match status" value="1"/>
</dbReference>
<dbReference type="PROSITE" id="PS50048">
    <property type="entry name" value="ZN2_CY6_FUNGAL_2"/>
    <property type="match status" value="1"/>
</dbReference>
<dbReference type="InterPro" id="IPR007219">
    <property type="entry name" value="XnlR_reg_dom"/>
</dbReference>
<protein>
    <submittedName>
        <fullName evidence="7">Transcription factor</fullName>
    </submittedName>
</protein>
<dbReference type="GO" id="GO:0000981">
    <property type="term" value="F:DNA-binding transcription factor activity, RNA polymerase II-specific"/>
    <property type="evidence" value="ECO:0007669"/>
    <property type="project" value="InterPro"/>
</dbReference>
<feature type="domain" description="Zn(2)-C6 fungal-type" evidence="6">
    <location>
        <begin position="738"/>
        <end position="768"/>
    </location>
</feature>
<gene>
    <name evidence="7" type="ORF">FIE12Z_552</name>
</gene>
<keyword evidence="2" id="KW-0805">Transcription regulation</keyword>
<feature type="compositionally biased region" description="Polar residues" evidence="5">
    <location>
        <begin position="37"/>
        <end position="60"/>
    </location>
</feature>
<dbReference type="SUPFAM" id="SSF57701">
    <property type="entry name" value="Zn2/Cys6 DNA-binding domain"/>
    <property type="match status" value="1"/>
</dbReference>
<dbReference type="EMBL" id="PXXK01000009">
    <property type="protein sequence ID" value="RFN55299.1"/>
    <property type="molecule type" value="Genomic_DNA"/>
</dbReference>
<dbReference type="GO" id="GO:0000435">
    <property type="term" value="P:positive regulation of transcription from RNA polymerase II promoter by galactose"/>
    <property type="evidence" value="ECO:0007669"/>
    <property type="project" value="TreeGrafter"/>
</dbReference>
<dbReference type="AlphaFoldDB" id="A0A395N6M9"/>
<dbReference type="Gene3D" id="4.10.240.10">
    <property type="entry name" value="Zn(2)-C6 fungal-type DNA-binding domain"/>
    <property type="match status" value="1"/>
</dbReference>
<evidence type="ECO:0000259" key="6">
    <source>
        <dbReference type="PROSITE" id="PS50048"/>
    </source>
</evidence>
<evidence type="ECO:0000256" key="3">
    <source>
        <dbReference type="ARBA" id="ARBA00023163"/>
    </source>
</evidence>
<evidence type="ECO:0000256" key="4">
    <source>
        <dbReference type="ARBA" id="ARBA00023242"/>
    </source>
</evidence>
<feature type="compositionally biased region" description="Polar residues" evidence="5">
    <location>
        <begin position="100"/>
        <end position="109"/>
    </location>
</feature>
<evidence type="ECO:0000313" key="8">
    <source>
        <dbReference type="Proteomes" id="UP000265631"/>
    </source>
</evidence>
<keyword evidence="8" id="KW-1185">Reference proteome</keyword>
<evidence type="ECO:0000313" key="7">
    <source>
        <dbReference type="EMBL" id="RFN55299.1"/>
    </source>
</evidence>
<dbReference type="PANTHER" id="PTHR47424">
    <property type="entry name" value="REGULATORY PROTEIN GAL4"/>
    <property type="match status" value="1"/>
</dbReference>
<dbReference type="InterPro" id="IPR051127">
    <property type="entry name" value="Fungal_SecMet_Regulators"/>
</dbReference>
<dbReference type="GO" id="GO:0000978">
    <property type="term" value="F:RNA polymerase II cis-regulatory region sequence-specific DNA binding"/>
    <property type="evidence" value="ECO:0007669"/>
    <property type="project" value="TreeGrafter"/>
</dbReference>
<dbReference type="PROSITE" id="PS00463">
    <property type="entry name" value="ZN2_CY6_FUNGAL_1"/>
    <property type="match status" value="1"/>
</dbReference>
<dbReference type="InterPro" id="IPR036864">
    <property type="entry name" value="Zn2-C6_fun-type_DNA-bd_sf"/>
</dbReference>
<reference evidence="7 8" key="1">
    <citation type="journal article" date="2018" name="PLoS Pathog.">
        <title>Evolution of structural diversity of trichothecenes, a family of toxins produced by plant pathogenic and entomopathogenic fungi.</title>
        <authorList>
            <person name="Proctor R.H."/>
            <person name="McCormick S.P."/>
            <person name="Kim H.S."/>
            <person name="Cardoza R.E."/>
            <person name="Stanley A.M."/>
            <person name="Lindo L."/>
            <person name="Kelly A."/>
            <person name="Brown D.W."/>
            <person name="Lee T."/>
            <person name="Vaughan M.M."/>
            <person name="Alexander N.J."/>
            <person name="Busman M."/>
            <person name="Gutierrez S."/>
        </authorList>
    </citation>
    <scope>NUCLEOTIDE SEQUENCE [LARGE SCALE GENOMIC DNA]</scope>
    <source>
        <strain evidence="7 8">NRRL 13405</strain>
    </source>
</reference>